<sequence length="162" mass="18643">LLFRLMRILSFNKPVSTCLSTQHHIKGIRRMVSSFQTLITADTPLLPCCRDRFGEQSCQALRRTQPAQFEKRCLNDHDFNTISCCAPVVCRDKHSLSFCRRFKASGMGKFRDWGIQKVAILANHKVPFIRLSHKYSPFFFQRFTADFAGGLLHSAAIAFERK</sequence>
<protein>
    <submittedName>
        <fullName evidence="2">DB domain-containing protein</fullName>
    </submittedName>
</protein>
<accession>A0A183FVA3</accession>
<dbReference type="PANTHER" id="PTHR35017:SF2">
    <property type="entry name" value="SHKT DOMAIN-CONTAINING PROTEIN"/>
    <property type="match status" value="1"/>
</dbReference>
<reference evidence="2" key="1">
    <citation type="submission" date="2019-09" db="UniProtKB">
        <authorList>
            <consortium name="WormBaseParasite"/>
        </authorList>
    </citation>
    <scope>IDENTIFICATION</scope>
</reference>
<name>A0A183FVA3_HELPZ</name>
<dbReference type="AlphaFoldDB" id="A0A183FVA3"/>
<dbReference type="PANTHER" id="PTHR35017">
    <property type="entry name" value="PROTEIN CBG16223-RELATED"/>
    <property type="match status" value="1"/>
</dbReference>
<keyword evidence="1" id="KW-1185">Reference proteome</keyword>
<dbReference type="Proteomes" id="UP000050761">
    <property type="component" value="Unassembled WGS sequence"/>
</dbReference>
<evidence type="ECO:0000313" key="1">
    <source>
        <dbReference type="Proteomes" id="UP000050761"/>
    </source>
</evidence>
<dbReference type="WBParaSite" id="HPBE_0001221801-mRNA-1">
    <property type="protein sequence ID" value="HPBE_0001221801-mRNA-1"/>
    <property type="gene ID" value="HPBE_0001221801"/>
</dbReference>
<proteinExistence type="predicted"/>
<organism evidence="1 2">
    <name type="scientific">Heligmosomoides polygyrus</name>
    <name type="common">Parasitic roundworm</name>
    <dbReference type="NCBI Taxonomy" id="6339"/>
    <lineage>
        <taxon>Eukaryota</taxon>
        <taxon>Metazoa</taxon>
        <taxon>Ecdysozoa</taxon>
        <taxon>Nematoda</taxon>
        <taxon>Chromadorea</taxon>
        <taxon>Rhabditida</taxon>
        <taxon>Rhabditina</taxon>
        <taxon>Rhabditomorpha</taxon>
        <taxon>Strongyloidea</taxon>
        <taxon>Heligmosomidae</taxon>
        <taxon>Heligmosomoides</taxon>
    </lineage>
</organism>
<evidence type="ECO:0000313" key="2">
    <source>
        <dbReference type="WBParaSite" id="HPBE_0001221801-mRNA-1"/>
    </source>
</evidence>